<evidence type="ECO:0000313" key="1">
    <source>
        <dbReference type="EMBL" id="OII73558.1"/>
    </source>
</evidence>
<name>A0A1J4MH51_9CRYT</name>
<accession>A0A1J4MH51</accession>
<reference evidence="1 2" key="1">
    <citation type="submission" date="2016-10" db="EMBL/GenBank/DDBJ databases">
        <title>Reductive evolution of mitochondrial metabolism and differential evolution of invasion-related proteins in Cryptosporidium.</title>
        <authorList>
            <person name="Liu S."/>
            <person name="Roellig D.M."/>
            <person name="Guo Y."/>
            <person name="Li N."/>
            <person name="Frace M.A."/>
            <person name="Tang K."/>
            <person name="Zhang L."/>
            <person name="Feng Y."/>
            <person name="Xiao L."/>
        </authorList>
    </citation>
    <scope>NUCLEOTIDE SEQUENCE [LARGE SCALE GENOMIC DNA]</scope>
    <source>
        <strain evidence="1">39726</strain>
    </source>
</reference>
<comment type="caution">
    <text evidence="1">The sequence shown here is derived from an EMBL/GenBank/DDBJ whole genome shotgun (WGS) entry which is preliminary data.</text>
</comment>
<dbReference type="EMBL" id="LRBP01000014">
    <property type="protein sequence ID" value="OII73558.1"/>
    <property type="molecule type" value="Genomic_DNA"/>
</dbReference>
<dbReference type="RefSeq" id="XP_028874813.1">
    <property type="nucleotide sequence ID" value="XM_029020369.1"/>
</dbReference>
<dbReference type="AlphaFoldDB" id="A0A1J4MH51"/>
<dbReference type="GeneID" id="39980148"/>
<protein>
    <submittedName>
        <fullName evidence="1">Uncharacterized protein</fullName>
    </submittedName>
</protein>
<evidence type="ECO:0000313" key="2">
    <source>
        <dbReference type="Proteomes" id="UP000186176"/>
    </source>
</evidence>
<proteinExistence type="predicted"/>
<dbReference type="OrthoDB" id="337897at2759"/>
<organism evidence="1 2">
    <name type="scientific">Cryptosporidium ubiquitum</name>
    <dbReference type="NCBI Taxonomy" id="857276"/>
    <lineage>
        <taxon>Eukaryota</taxon>
        <taxon>Sar</taxon>
        <taxon>Alveolata</taxon>
        <taxon>Apicomplexa</taxon>
        <taxon>Conoidasida</taxon>
        <taxon>Coccidia</taxon>
        <taxon>Eucoccidiorida</taxon>
        <taxon>Eimeriorina</taxon>
        <taxon>Cryptosporidiidae</taxon>
        <taxon>Cryptosporidium</taxon>
    </lineage>
</organism>
<dbReference type="VEuPathDB" id="CryptoDB:cubi_03356"/>
<keyword evidence="2" id="KW-1185">Reference proteome</keyword>
<dbReference type="Proteomes" id="UP000186176">
    <property type="component" value="Unassembled WGS sequence"/>
</dbReference>
<gene>
    <name evidence="1" type="ORF">cubi_03356</name>
</gene>
<sequence length="456" mass="53934">MKLYTRDSVIKHMSEIFSDIPDVIIGDIFDYLVKENLKLCKKSNHAKGNSYENEMIEICNHLYEKLSEISIKESYNSEYIHFQESSNSCDFDRYNLDLDNNINFNRYLNLNVYFNQIQNHGLDFYENEFFDQDNKMSYLSVCSQNKQITNNNLNSLKNTNLQRELLILKKRPWNIFQIQSELISHEMNMFSNILNRIFNSPRLFKVKESKNKKWPPEGPGNESSLIPIKEININSKSKESIEQIEFMQNQIRDLNLSLELKHSELNRIINQSNISEYKSIKIQEFKKKIQSIKIERLNLQKSLFNLVFNSQNSSFIDFFSTKSNHDSKVVIDLHNFNRNEAISLVIFSIIMILKYRFQTDLEKVFSKNSSNFEVNQQELESSQKSFKGNFIDIYFCVGIGNHNHLNGNIDPPKLASLIRRISFALNLTWRFGSIGFIILRIQDNINWYRFIQKFLE</sequence>